<sequence length="297" mass="34899">MEAFNIAVHHEDQYIPLQISEVKDRAEKIPEEALKNYLEAIPQFSKQKSIIFTGLAQKNSMKSDYIYIKDSLKMLEKEAHAMHSIFKEMSDKPMFDLNKLSRNIQDLKDFGKLLTQGTTERLYKLKDQRSLIKIMEISHQKLGEFSRRVKAPFQHSKNDVSESILNSDVVEIISRMVWDGQIERLNAILHDLNSLKDDKDGFSEVNILIDKLQRNIFQTVDYMYKQEIISAKALKDFFQLKNTLELAALNMYSNPEMDKFSDLWHQMFRDKNPISTRNEWYCANYRSLYQGHSKSIL</sequence>
<protein>
    <submittedName>
        <fullName evidence="1">Uncharacterized protein</fullName>
    </submittedName>
</protein>
<evidence type="ECO:0000313" key="1">
    <source>
        <dbReference type="EMBL" id="KNZ57958.1"/>
    </source>
</evidence>
<accession>A0A0L6VB43</accession>
<dbReference type="Proteomes" id="UP000037035">
    <property type="component" value="Unassembled WGS sequence"/>
</dbReference>
<keyword evidence="2" id="KW-1185">Reference proteome</keyword>
<gene>
    <name evidence="1" type="ORF">VP01_2031g5</name>
</gene>
<dbReference type="EMBL" id="LAVV01006873">
    <property type="protein sequence ID" value="KNZ57958.1"/>
    <property type="molecule type" value="Genomic_DNA"/>
</dbReference>
<dbReference type="AlphaFoldDB" id="A0A0L6VB43"/>
<name>A0A0L6VB43_9BASI</name>
<evidence type="ECO:0000313" key="2">
    <source>
        <dbReference type="Proteomes" id="UP000037035"/>
    </source>
</evidence>
<reference evidence="1 2" key="1">
    <citation type="submission" date="2015-08" db="EMBL/GenBank/DDBJ databases">
        <title>Next Generation Sequencing and Analysis of the Genome of Puccinia sorghi L Schw, the Causal Agent of Maize Common Rust.</title>
        <authorList>
            <person name="Rochi L."/>
            <person name="Burguener G."/>
            <person name="Darino M."/>
            <person name="Turjanski A."/>
            <person name="Kreff E."/>
            <person name="Dieguez M.J."/>
            <person name="Sacco F."/>
        </authorList>
    </citation>
    <scope>NUCLEOTIDE SEQUENCE [LARGE SCALE GENOMIC DNA]</scope>
    <source>
        <strain evidence="1 2">RO10H11247</strain>
    </source>
</reference>
<organism evidence="1 2">
    <name type="scientific">Puccinia sorghi</name>
    <dbReference type="NCBI Taxonomy" id="27349"/>
    <lineage>
        <taxon>Eukaryota</taxon>
        <taxon>Fungi</taxon>
        <taxon>Dikarya</taxon>
        <taxon>Basidiomycota</taxon>
        <taxon>Pucciniomycotina</taxon>
        <taxon>Pucciniomycetes</taxon>
        <taxon>Pucciniales</taxon>
        <taxon>Pucciniaceae</taxon>
        <taxon>Puccinia</taxon>
    </lineage>
</organism>
<comment type="caution">
    <text evidence="1">The sequence shown here is derived from an EMBL/GenBank/DDBJ whole genome shotgun (WGS) entry which is preliminary data.</text>
</comment>
<proteinExistence type="predicted"/>
<dbReference type="OrthoDB" id="10319415at2759"/>
<dbReference type="VEuPathDB" id="FungiDB:VP01_2031g5"/>